<evidence type="ECO:0000313" key="1">
    <source>
        <dbReference type="EMBL" id="MBC8361660.1"/>
    </source>
</evidence>
<comment type="caution">
    <text evidence="1">The sequence shown here is derived from an EMBL/GenBank/DDBJ whole genome shotgun (WGS) entry which is preliminary data.</text>
</comment>
<name>A0A8J6NSL0_9BACT</name>
<protein>
    <submittedName>
        <fullName evidence="1">Uncharacterized protein</fullName>
    </submittedName>
</protein>
<proteinExistence type="predicted"/>
<accession>A0A8J6NSL0</accession>
<evidence type="ECO:0000313" key="2">
    <source>
        <dbReference type="Proteomes" id="UP000603434"/>
    </source>
</evidence>
<dbReference type="Proteomes" id="UP000603434">
    <property type="component" value="Unassembled WGS sequence"/>
</dbReference>
<reference evidence="1 2" key="1">
    <citation type="submission" date="2020-08" db="EMBL/GenBank/DDBJ databases">
        <title>Bridging the membrane lipid divide: bacteria of the FCB group superphylum have the potential to synthesize archaeal ether lipids.</title>
        <authorList>
            <person name="Villanueva L."/>
            <person name="Von Meijenfeldt F.A.B."/>
            <person name="Westbye A.B."/>
            <person name="Yadav S."/>
            <person name="Hopmans E.C."/>
            <person name="Dutilh B.E."/>
            <person name="Sinninghe Damste J.S."/>
        </authorList>
    </citation>
    <scope>NUCLEOTIDE SEQUENCE [LARGE SCALE GENOMIC DNA]</scope>
    <source>
        <strain evidence="1">NIOZ-UU30</strain>
    </source>
</reference>
<dbReference type="AlphaFoldDB" id="A0A8J6NSL0"/>
<dbReference type="EMBL" id="JACNJH010000144">
    <property type="protein sequence ID" value="MBC8361660.1"/>
    <property type="molecule type" value="Genomic_DNA"/>
</dbReference>
<organism evidence="1 2">
    <name type="scientific">Candidatus Desulfatibia profunda</name>
    <dbReference type="NCBI Taxonomy" id="2841695"/>
    <lineage>
        <taxon>Bacteria</taxon>
        <taxon>Pseudomonadati</taxon>
        <taxon>Thermodesulfobacteriota</taxon>
        <taxon>Desulfobacteria</taxon>
        <taxon>Desulfobacterales</taxon>
        <taxon>Desulfobacterales incertae sedis</taxon>
        <taxon>Candidatus Desulfatibia</taxon>
    </lineage>
</organism>
<gene>
    <name evidence="1" type="ORF">H8E23_09695</name>
</gene>
<sequence>MENSDQKEVEALCPECGHGFKAYMDRVLNDGKGHRDRRSVECPVCGCGDCKIGE</sequence>